<dbReference type="RefSeq" id="WP_250858926.1">
    <property type="nucleotide sequence ID" value="NZ_JAGSOJ010000002.1"/>
</dbReference>
<organism evidence="1 2">
    <name type="scientific">Oceanirhabdus seepicola</name>
    <dbReference type="NCBI Taxonomy" id="2828781"/>
    <lineage>
        <taxon>Bacteria</taxon>
        <taxon>Bacillati</taxon>
        <taxon>Bacillota</taxon>
        <taxon>Clostridia</taxon>
        <taxon>Eubacteriales</taxon>
        <taxon>Clostridiaceae</taxon>
        <taxon>Oceanirhabdus</taxon>
    </lineage>
</organism>
<dbReference type="AlphaFoldDB" id="A0A9J6P0J3"/>
<protein>
    <submittedName>
        <fullName evidence="1">Uncharacterized protein</fullName>
    </submittedName>
</protein>
<dbReference type="Proteomes" id="UP001056429">
    <property type="component" value="Unassembled WGS sequence"/>
</dbReference>
<gene>
    <name evidence="1" type="ORF">KDK92_09120</name>
</gene>
<accession>A0A9J6P0J3</accession>
<comment type="caution">
    <text evidence="1">The sequence shown here is derived from an EMBL/GenBank/DDBJ whole genome shotgun (WGS) entry which is preliminary data.</text>
</comment>
<sequence length="313" mass="37318">MGRKHRNLPAKQNGKNKIVPMNYRMKRIDAKNILSITPNELFKTWKNNKEKMEFYVNKLKNEVLYLQKQLSGADQKMTFEIMTEIEHKKEEMYRCEHSFREWIGGIENGINSVVHRVFEKLLSGATQKDISNLVIEFSNTFSQTKYGNEKLENILVYFVDEYKTNLVRAVETRKRAMEGVRYKSPPVELYYPTEIYDNYGENLPSDMQQNKFLENKNEPYPQEYYDNQLSEITRYNHDNNLDKIYDNNKQNMRFFSISIFYGSYGNQKNKNRRTRNKPFGNMLLGAFDAMSNFLYGNIQNTLDELHDELDRKR</sequence>
<name>A0A9J6P0J3_9CLOT</name>
<evidence type="ECO:0000313" key="1">
    <source>
        <dbReference type="EMBL" id="MCM1989900.1"/>
    </source>
</evidence>
<evidence type="ECO:0000313" key="2">
    <source>
        <dbReference type="Proteomes" id="UP001056429"/>
    </source>
</evidence>
<proteinExistence type="predicted"/>
<reference evidence="1" key="1">
    <citation type="journal article" date="2021" name="mSystems">
        <title>Bacteria and Archaea Synergistically Convert Glycine Betaine to Biogenic Methane in the Formosa Cold Seep of the South China Sea.</title>
        <authorList>
            <person name="Li L."/>
            <person name="Zhang W."/>
            <person name="Zhang S."/>
            <person name="Song L."/>
            <person name="Sun Q."/>
            <person name="Zhang H."/>
            <person name="Xiang H."/>
            <person name="Dong X."/>
        </authorList>
    </citation>
    <scope>NUCLEOTIDE SEQUENCE</scope>
    <source>
        <strain evidence="1">ZWT</strain>
    </source>
</reference>
<keyword evidence="2" id="KW-1185">Reference proteome</keyword>
<reference evidence="1" key="2">
    <citation type="submission" date="2021-04" db="EMBL/GenBank/DDBJ databases">
        <authorList>
            <person name="Dong X."/>
        </authorList>
    </citation>
    <scope>NUCLEOTIDE SEQUENCE</scope>
    <source>
        <strain evidence="1">ZWT</strain>
    </source>
</reference>
<dbReference type="EMBL" id="JAGSOJ010000002">
    <property type="protein sequence ID" value="MCM1989900.1"/>
    <property type="molecule type" value="Genomic_DNA"/>
</dbReference>